<organism evidence="5 6">
    <name type="scientific">Reyranella soli</name>
    <dbReference type="NCBI Taxonomy" id="1230389"/>
    <lineage>
        <taxon>Bacteria</taxon>
        <taxon>Pseudomonadati</taxon>
        <taxon>Pseudomonadota</taxon>
        <taxon>Alphaproteobacteria</taxon>
        <taxon>Hyphomicrobiales</taxon>
        <taxon>Reyranellaceae</taxon>
        <taxon>Reyranella</taxon>
    </lineage>
</organism>
<comment type="caution">
    <text evidence="5">The sequence shown here is derived from an EMBL/GenBank/DDBJ whole genome shotgun (WGS) entry which is preliminary data.</text>
</comment>
<gene>
    <name evidence="5" type="ORF">RSO01_59070</name>
</gene>
<dbReference type="Gene3D" id="1.20.120.530">
    <property type="entry name" value="GntR ligand-binding domain-like"/>
    <property type="match status" value="1"/>
</dbReference>
<dbReference type="PANTHER" id="PTHR43537:SF39">
    <property type="entry name" value="HTH-TYPE TRANSCRIPTIONAL REGULATOR MCBR"/>
    <property type="match status" value="1"/>
</dbReference>
<evidence type="ECO:0000256" key="3">
    <source>
        <dbReference type="ARBA" id="ARBA00023163"/>
    </source>
</evidence>
<dbReference type="SMART" id="SM00895">
    <property type="entry name" value="FCD"/>
    <property type="match status" value="1"/>
</dbReference>
<keyword evidence="6" id="KW-1185">Reference proteome</keyword>
<dbReference type="EMBL" id="BKAJ01000109">
    <property type="protein sequence ID" value="GEP58741.1"/>
    <property type="molecule type" value="Genomic_DNA"/>
</dbReference>
<dbReference type="PROSITE" id="PS50949">
    <property type="entry name" value="HTH_GNTR"/>
    <property type="match status" value="1"/>
</dbReference>
<dbReference type="PANTHER" id="PTHR43537">
    <property type="entry name" value="TRANSCRIPTIONAL REGULATOR, GNTR FAMILY"/>
    <property type="match status" value="1"/>
</dbReference>
<name>A0A512NIG0_9HYPH</name>
<evidence type="ECO:0000313" key="5">
    <source>
        <dbReference type="EMBL" id="GEP58741.1"/>
    </source>
</evidence>
<keyword evidence="1" id="KW-0805">Transcription regulation</keyword>
<dbReference type="Proteomes" id="UP000321058">
    <property type="component" value="Unassembled WGS sequence"/>
</dbReference>
<dbReference type="SUPFAM" id="SSF48008">
    <property type="entry name" value="GntR ligand-binding domain-like"/>
    <property type="match status" value="1"/>
</dbReference>
<sequence>MSDTSLRTQVYDSLRQALTTGRFAPGQKLTFRFIAGALGVSLTPVREALGRLVAEGAFEMQPNRSVRVPLMTRARIEELRDIRKSLEGLATAKAAMVADKRQIAELRRIALAIATARSHGDDATDRQHVREFHFSLYGIAGQPILLRVIEGLWLQTGPYMNLLYPDFINRPHGPQTRARIIRAMQARDAVAARREIENDIDRALSYIAELADDAGNIAPAAPKAGVGRRRGTAMTSLQFDYVQ</sequence>
<dbReference type="AlphaFoldDB" id="A0A512NIG0"/>
<keyword evidence="2" id="KW-0238">DNA-binding</keyword>
<evidence type="ECO:0000313" key="6">
    <source>
        <dbReference type="Proteomes" id="UP000321058"/>
    </source>
</evidence>
<dbReference type="RefSeq" id="WP_147154135.1">
    <property type="nucleotide sequence ID" value="NZ_BKAJ01000109.1"/>
</dbReference>
<evidence type="ECO:0000256" key="2">
    <source>
        <dbReference type="ARBA" id="ARBA00023125"/>
    </source>
</evidence>
<dbReference type="InterPro" id="IPR036388">
    <property type="entry name" value="WH-like_DNA-bd_sf"/>
</dbReference>
<proteinExistence type="predicted"/>
<dbReference type="InterPro" id="IPR008920">
    <property type="entry name" value="TF_FadR/GntR_C"/>
</dbReference>
<protein>
    <submittedName>
        <fullName evidence="5">GntR family transcriptional regulator</fullName>
    </submittedName>
</protein>
<dbReference type="CDD" id="cd07377">
    <property type="entry name" value="WHTH_GntR"/>
    <property type="match status" value="1"/>
</dbReference>
<accession>A0A512NIG0</accession>
<keyword evidence="3" id="KW-0804">Transcription</keyword>
<dbReference type="SUPFAM" id="SSF46785">
    <property type="entry name" value="Winged helix' DNA-binding domain"/>
    <property type="match status" value="1"/>
</dbReference>
<dbReference type="OrthoDB" id="9815654at2"/>
<evidence type="ECO:0000256" key="1">
    <source>
        <dbReference type="ARBA" id="ARBA00023015"/>
    </source>
</evidence>
<dbReference type="GO" id="GO:0003677">
    <property type="term" value="F:DNA binding"/>
    <property type="evidence" value="ECO:0007669"/>
    <property type="project" value="UniProtKB-KW"/>
</dbReference>
<evidence type="ECO:0000259" key="4">
    <source>
        <dbReference type="PROSITE" id="PS50949"/>
    </source>
</evidence>
<dbReference type="SMART" id="SM00345">
    <property type="entry name" value="HTH_GNTR"/>
    <property type="match status" value="1"/>
</dbReference>
<dbReference type="Pfam" id="PF00392">
    <property type="entry name" value="GntR"/>
    <property type="match status" value="1"/>
</dbReference>
<dbReference type="InterPro" id="IPR011711">
    <property type="entry name" value="GntR_C"/>
</dbReference>
<dbReference type="InterPro" id="IPR000524">
    <property type="entry name" value="Tscrpt_reg_HTH_GntR"/>
</dbReference>
<dbReference type="GO" id="GO:0003700">
    <property type="term" value="F:DNA-binding transcription factor activity"/>
    <property type="evidence" value="ECO:0007669"/>
    <property type="project" value="InterPro"/>
</dbReference>
<dbReference type="Pfam" id="PF07729">
    <property type="entry name" value="FCD"/>
    <property type="match status" value="1"/>
</dbReference>
<dbReference type="Gene3D" id="1.10.10.10">
    <property type="entry name" value="Winged helix-like DNA-binding domain superfamily/Winged helix DNA-binding domain"/>
    <property type="match status" value="1"/>
</dbReference>
<feature type="domain" description="HTH gntR-type" evidence="4">
    <location>
        <begin position="4"/>
        <end position="71"/>
    </location>
</feature>
<dbReference type="InterPro" id="IPR036390">
    <property type="entry name" value="WH_DNA-bd_sf"/>
</dbReference>
<reference evidence="5 6" key="1">
    <citation type="submission" date="2019-07" db="EMBL/GenBank/DDBJ databases">
        <title>Whole genome shotgun sequence of Reyranella soli NBRC 108950.</title>
        <authorList>
            <person name="Hosoyama A."/>
            <person name="Uohara A."/>
            <person name="Ohji S."/>
            <person name="Ichikawa N."/>
        </authorList>
    </citation>
    <scope>NUCLEOTIDE SEQUENCE [LARGE SCALE GENOMIC DNA]</scope>
    <source>
        <strain evidence="5 6">NBRC 108950</strain>
    </source>
</reference>